<evidence type="ECO:0000313" key="2">
    <source>
        <dbReference type="EMBL" id="KAJ8867700.1"/>
    </source>
</evidence>
<keyword evidence="3" id="KW-1185">Reference proteome</keyword>
<proteinExistence type="predicted"/>
<dbReference type="Proteomes" id="UP001159363">
    <property type="component" value="Chromosome 14"/>
</dbReference>
<name>A0ABQ9G5G2_9NEOP</name>
<accession>A0ABQ9G5G2</accession>
<gene>
    <name evidence="2" type="ORF">PR048_031503</name>
</gene>
<evidence type="ECO:0000256" key="1">
    <source>
        <dbReference type="SAM" id="MobiDB-lite"/>
    </source>
</evidence>
<comment type="caution">
    <text evidence="2">The sequence shown here is derived from an EMBL/GenBank/DDBJ whole genome shotgun (WGS) entry which is preliminary data.</text>
</comment>
<protein>
    <submittedName>
        <fullName evidence="2">Uncharacterized protein</fullName>
    </submittedName>
</protein>
<sequence length="1306" mass="141823">MRNETSNTGATYERKVVKNRNPLPSERNSCTLLVGWRVETVGSSTVADVVCSEVVLVLLRSFWVVIGGFTVEGSPIQVWSRSRIVSPKCTIERCSRCEQVSLGVISTVGQVAKKTFPPTWPFTSDCRVENYLILSIPQVEEFLWSVLIFCVILADDPRIKKPSEDDTGALTDGESASGGVGKDLVGNVIGAAIRTFQSLHLALDIPLLSSHMHVDGQMPHPLLHCIKPLLPAWHQALMSAFKVRCILPVFLPRAELVVITPANKAAVISEQFKILSFLSSNSPYEGPACHIAPPGCFLSVAPPSLEGFLHAIPAPYQRLYSQAAKSNPTKIPQCPSAGPPLVFAPVADIPAMRRDEARSVACPGHSLGCTVVVRLFPSRPARYKCSAVTSSRLTAQVDRFRGSVVCTPRCSPPDTQELVRHATRQGREDAGDGTSKLRWVLSNGMRITNTISHHSKMAKNYFFKAPCLRIYASDLFKTGATVVEWLDRSPSTKAILVQSPAGAPDLRMWELCLTMPLVGGFSRGSPVSPALSFRCRCILTSITLIGSQDLASASHGEIPLPPLCIALILTWHKAAWPDSSAGRGSSCLLGFGHCESRLQFVCDGVFRQGVELRPLHAVVTTPVQSLALRGSGALGACGNAALVPHRSHASRSKTRGKKALGRSCCAALCSHCVFTHAVVCTHSTPISRTLALAWRASRIQHATLRSAQGAYGASRRWFCAKTGVARHYALATAARIKLESQYPDEPDTTTPTRRNLSSSSKVALTLMPKSHSPDQHVTSLKTKRPMEYKIDLTSCRNDCRFSGPHMVAPLVGRRLRKEDRPHCWRTPPSPLNTWRSILFRSVAFEYLSVALRRPQPCPDGGEDSALEVARNYPLRPRGALGRAGLSVAIICNVIHSRIQSTSPACSRTLHCSDVRSRRFSSRWPLLSPRASPLASRLSLKLIHSTTADSEARPAGLDLEDFFAPRVQLRTTRSVIQSILQLSQRHPIPKVWSGTRSDRRNRHGATVAERLTCSPPTKAILVQAPARSPGFLMWESCRTMSLIGGFSRGSPVSLAPSFRRCSILTSITNIGSQELDVNSRPNIFTHYTTVDANIRGGTELNRQTSAALVCVLERCSSVASARVFLHAVGAPAGPNLPRATRGQLAPGLPPPPPSSCFALLTEMTQMPADRLPADCLRVEGTVHHIYRSVNCQRAVTVVRNVPSALVSKVLLSPPPPSAGAIGDEQKFSGDHFFDAVIGEDYGPESTTLEIPPHPDESRVFVVAIWLKCNDVEKSGAVVSIWLKCGNWAKSGAAWDNGGGYEAAADKC</sequence>
<feature type="region of interest" description="Disordered" evidence="1">
    <location>
        <begin position="741"/>
        <end position="760"/>
    </location>
</feature>
<organism evidence="2 3">
    <name type="scientific">Dryococelus australis</name>
    <dbReference type="NCBI Taxonomy" id="614101"/>
    <lineage>
        <taxon>Eukaryota</taxon>
        <taxon>Metazoa</taxon>
        <taxon>Ecdysozoa</taxon>
        <taxon>Arthropoda</taxon>
        <taxon>Hexapoda</taxon>
        <taxon>Insecta</taxon>
        <taxon>Pterygota</taxon>
        <taxon>Neoptera</taxon>
        <taxon>Polyneoptera</taxon>
        <taxon>Phasmatodea</taxon>
        <taxon>Verophasmatodea</taxon>
        <taxon>Anareolatae</taxon>
        <taxon>Phasmatidae</taxon>
        <taxon>Eurycanthinae</taxon>
        <taxon>Dryococelus</taxon>
    </lineage>
</organism>
<evidence type="ECO:0000313" key="3">
    <source>
        <dbReference type="Proteomes" id="UP001159363"/>
    </source>
</evidence>
<reference evidence="2 3" key="1">
    <citation type="submission" date="2023-02" db="EMBL/GenBank/DDBJ databases">
        <title>LHISI_Scaffold_Assembly.</title>
        <authorList>
            <person name="Stuart O.P."/>
            <person name="Cleave R."/>
            <person name="Magrath M.J.L."/>
            <person name="Mikheyev A.S."/>
        </authorList>
    </citation>
    <scope>NUCLEOTIDE SEQUENCE [LARGE SCALE GENOMIC DNA]</scope>
    <source>
        <strain evidence="2">Daus_M_001</strain>
        <tissue evidence="2">Leg muscle</tissue>
    </source>
</reference>
<dbReference type="EMBL" id="JARBHB010000015">
    <property type="protein sequence ID" value="KAJ8867700.1"/>
    <property type="molecule type" value="Genomic_DNA"/>
</dbReference>